<evidence type="ECO:0000313" key="2">
    <source>
        <dbReference type="EMBL" id="KAK9866423.1"/>
    </source>
</evidence>
<reference evidence="2 3" key="1">
    <citation type="journal article" date="2024" name="Nat. Commun.">
        <title>Phylogenomics reveals the evolutionary origins of lichenization in chlorophyte algae.</title>
        <authorList>
            <person name="Puginier C."/>
            <person name="Libourel C."/>
            <person name="Otte J."/>
            <person name="Skaloud P."/>
            <person name="Haon M."/>
            <person name="Grisel S."/>
            <person name="Petersen M."/>
            <person name="Berrin J.G."/>
            <person name="Delaux P.M."/>
            <person name="Dal Grande F."/>
            <person name="Keller J."/>
        </authorList>
    </citation>
    <scope>NUCLEOTIDE SEQUENCE [LARGE SCALE GENOMIC DNA]</scope>
    <source>
        <strain evidence="2 3">SAG 2523</strain>
    </source>
</reference>
<dbReference type="EMBL" id="JALJOV010000163">
    <property type="protein sequence ID" value="KAK9866423.1"/>
    <property type="molecule type" value="Genomic_DNA"/>
</dbReference>
<comment type="caution">
    <text evidence="2">The sequence shown here is derived from an EMBL/GenBank/DDBJ whole genome shotgun (WGS) entry which is preliminary data.</text>
</comment>
<evidence type="ECO:0000256" key="1">
    <source>
        <dbReference type="SAM" id="MobiDB-lite"/>
    </source>
</evidence>
<accession>A0AAW1TB09</accession>
<feature type="compositionally biased region" description="Basic residues" evidence="1">
    <location>
        <begin position="58"/>
        <end position="67"/>
    </location>
</feature>
<organism evidence="2 3">
    <name type="scientific">Apatococcus fuscideae</name>
    <dbReference type="NCBI Taxonomy" id="2026836"/>
    <lineage>
        <taxon>Eukaryota</taxon>
        <taxon>Viridiplantae</taxon>
        <taxon>Chlorophyta</taxon>
        <taxon>core chlorophytes</taxon>
        <taxon>Trebouxiophyceae</taxon>
        <taxon>Chlorellales</taxon>
        <taxon>Chlorellaceae</taxon>
        <taxon>Apatococcus</taxon>
    </lineage>
</organism>
<dbReference type="AlphaFoldDB" id="A0AAW1TB09"/>
<name>A0AAW1TB09_9CHLO</name>
<keyword evidence="3" id="KW-1185">Reference proteome</keyword>
<protein>
    <submittedName>
        <fullName evidence="2">Uncharacterized protein</fullName>
    </submittedName>
</protein>
<feature type="region of interest" description="Disordered" evidence="1">
    <location>
        <begin position="35"/>
        <end position="74"/>
    </location>
</feature>
<dbReference type="Proteomes" id="UP001485043">
    <property type="component" value="Unassembled WGS sequence"/>
</dbReference>
<proteinExistence type="predicted"/>
<evidence type="ECO:0000313" key="3">
    <source>
        <dbReference type="Proteomes" id="UP001485043"/>
    </source>
</evidence>
<gene>
    <name evidence="2" type="ORF">WJX84_003242</name>
</gene>
<sequence>MWMDTEVRRSKDCKLGDAKARSLAGVLQASPSFEQRFPPGVPSSIEDLSEGGPAAGRLHSRNARPGRGHGMSLPGKVQCIEDPISLNQTDADFEAALRTSIMSSYDLSIYIKLSWIVPAWRPPPHKKKNQDYFKVRKFPRLESHGKFD</sequence>